<dbReference type="GO" id="GO:0004029">
    <property type="term" value="F:aldehyde dehydrogenase (NAD+) activity"/>
    <property type="evidence" value="ECO:0007669"/>
    <property type="project" value="TreeGrafter"/>
</dbReference>
<protein>
    <submittedName>
        <fullName evidence="2">Nucleoside-diphosphate-sugar epimerase</fullName>
    </submittedName>
</protein>
<dbReference type="SUPFAM" id="SSF51735">
    <property type="entry name" value="NAD(P)-binding Rossmann-fold domains"/>
    <property type="match status" value="1"/>
</dbReference>
<dbReference type="GO" id="GO:0005737">
    <property type="term" value="C:cytoplasm"/>
    <property type="evidence" value="ECO:0007669"/>
    <property type="project" value="TreeGrafter"/>
</dbReference>
<dbReference type="EMBL" id="PJND01000007">
    <property type="protein sequence ID" value="PKW28783.1"/>
    <property type="molecule type" value="Genomic_DNA"/>
</dbReference>
<evidence type="ECO:0000313" key="2">
    <source>
        <dbReference type="EMBL" id="RLJ35713.1"/>
    </source>
</evidence>
<dbReference type="Gene3D" id="3.40.50.720">
    <property type="entry name" value="NAD(P)-binding Rossmann-like Domain"/>
    <property type="match status" value="1"/>
</dbReference>
<keyword evidence="3" id="KW-1185">Reference proteome</keyword>
<sequence length="273" mass="30358">MPMQQISILGCGWLGLPLAKALLEKGFSVNGSTTSENKLSILENSGIKPFLIAVSSEGIQGNLNDFLNGSEILIIDIPPKLKGDTNENFVAKIKNLVLEIEKSSIKKVLFISSTSVYADTENTPVITEENTPNPDTESGRQLFESENLLLNNPKFSTTILRFGGLIGEDRHPVKFLSGRENIENPDGPVNLIHQQDCIGIIEKIIEKDIWNKTFNAATPIHPGRKEYYTQKAESLGLEVPRFNVEKKSVGKIIISNKLEAILKYNFEVMDRDF</sequence>
<gene>
    <name evidence="1" type="ORF">B0G92_0410</name>
    <name evidence="2" type="ORF">CLV50_1095</name>
</gene>
<name>A0A497VG60_9FLAO</name>
<comment type="caution">
    <text evidence="2">The sequence shown here is derived from an EMBL/GenBank/DDBJ whole genome shotgun (WGS) entry which is preliminary data.</text>
</comment>
<dbReference type="PANTHER" id="PTHR48079">
    <property type="entry name" value="PROTEIN YEEZ"/>
    <property type="match status" value="1"/>
</dbReference>
<reference evidence="1 3" key="1">
    <citation type="submission" date="2017-12" db="EMBL/GenBank/DDBJ databases">
        <title>Genomic Encyclopedia of Type Strains, Phase III (KMG-III): the genomes of soil and plant-associated and newly described type strains.</title>
        <authorList>
            <person name="Whitman W."/>
        </authorList>
    </citation>
    <scope>NUCLEOTIDE SEQUENCE [LARGE SCALE GENOMIC DNA]</scope>
    <source>
        <strain evidence="1 3">IP-10</strain>
    </source>
</reference>
<dbReference type="EMBL" id="RCCB01000010">
    <property type="protein sequence ID" value="RLJ35713.1"/>
    <property type="molecule type" value="Genomic_DNA"/>
</dbReference>
<dbReference type="AlphaFoldDB" id="A0A497VG60"/>
<dbReference type="Proteomes" id="UP000275027">
    <property type="component" value="Unassembled WGS sequence"/>
</dbReference>
<organism evidence="2 4">
    <name type="scientific">Flavobacterium lindanitolerans</name>
    <dbReference type="NCBI Taxonomy" id="428988"/>
    <lineage>
        <taxon>Bacteria</taxon>
        <taxon>Pseudomonadati</taxon>
        <taxon>Bacteroidota</taxon>
        <taxon>Flavobacteriia</taxon>
        <taxon>Flavobacteriales</taxon>
        <taxon>Flavobacteriaceae</taxon>
        <taxon>Flavobacterium</taxon>
    </lineage>
</organism>
<dbReference type="InterPro" id="IPR051783">
    <property type="entry name" value="NAD(P)-dependent_oxidoreduct"/>
</dbReference>
<dbReference type="Proteomes" id="UP000233767">
    <property type="component" value="Unassembled WGS sequence"/>
</dbReference>
<dbReference type="InterPro" id="IPR036291">
    <property type="entry name" value="NAD(P)-bd_dom_sf"/>
</dbReference>
<reference evidence="2 4" key="2">
    <citation type="submission" date="2018-10" db="EMBL/GenBank/DDBJ databases">
        <title>Genomic Encyclopedia of Archaeal and Bacterial Type Strains, Phase II (KMG-II): from individual species to whole genera.</title>
        <authorList>
            <person name="Goeker M."/>
        </authorList>
    </citation>
    <scope>NUCLEOTIDE SEQUENCE [LARGE SCALE GENOMIC DNA]</scope>
    <source>
        <strain evidence="2 4">DSM 21886</strain>
    </source>
</reference>
<evidence type="ECO:0000313" key="3">
    <source>
        <dbReference type="Proteomes" id="UP000233767"/>
    </source>
</evidence>
<evidence type="ECO:0000313" key="4">
    <source>
        <dbReference type="Proteomes" id="UP000275027"/>
    </source>
</evidence>
<proteinExistence type="predicted"/>
<evidence type="ECO:0000313" key="1">
    <source>
        <dbReference type="EMBL" id="PKW28783.1"/>
    </source>
</evidence>
<dbReference type="PANTHER" id="PTHR48079:SF6">
    <property type="entry name" value="NAD(P)-BINDING DOMAIN-CONTAINING PROTEIN-RELATED"/>
    <property type="match status" value="1"/>
</dbReference>
<accession>A0A497VG60</accession>